<accession>A0ABR2KUV6</accession>
<keyword evidence="5" id="KW-0966">Cell projection</keyword>
<evidence type="ECO:0000256" key="6">
    <source>
        <dbReference type="SAM" id="MobiDB-lite"/>
    </source>
</evidence>
<dbReference type="Gene3D" id="2.60.40.10">
    <property type="entry name" value="Immunoglobulins"/>
    <property type="match status" value="18"/>
</dbReference>
<feature type="compositionally biased region" description="Polar residues" evidence="6">
    <location>
        <begin position="2286"/>
        <end position="2297"/>
    </location>
</feature>
<dbReference type="InterPro" id="IPR027417">
    <property type="entry name" value="P-loop_NTPase"/>
</dbReference>
<comment type="caution">
    <text evidence="8">The sequence shown here is derived from an EMBL/GenBank/DDBJ whole genome shotgun (WGS) entry which is preliminary data.</text>
</comment>
<dbReference type="SUPFAM" id="SSF49354">
    <property type="entry name" value="PapD-like"/>
    <property type="match status" value="1"/>
</dbReference>
<keyword evidence="4" id="KW-0969">Cilium</keyword>
<comment type="subcellular location">
    <subcellularLocation>
        <location evidence="1">Cell projection</location>
        <location evidence="1">Cilium</location>
    </subcellularLocation>
    <subcellularLocation>
        <location evidence="2">Cytoplasm</location>
    </subcellularLocation>
</comment>
<evidence type="ECO:0000313" key="9">
    <source>
        <dbReference type="Proteomes" id="UP001470230"/>
    </source>
</evidence>
<dbReference type="Pfam" id="PF22544">
    <property type="entry name" value="HYDIN_VesB_CFA65-like_Ig"/>
    <property type="match status" value="2"/>
</dbReference>
<dbReference type="Proteomes" id="UP001470230">
    <property type="component" value="Unassembled WGS sequence"/>
</dbReference>
<feature type="compositionally biased region" description="Low complexity" evidence="6">
    <location>
        <begin position="2458"/>
        <end position="2477"/>
    </location>
</feature>
<keyword evidence="3" id="KW-0963">Cytoplasm</keyword>
<dbReference type="InterPro" id="IPR033305">
    <property type="entry name" value="Hydin-like"/>
</dbReference>
<dbReference type="EMBL" id="JAPFFF010000003">
    <property type="protein sequence ID" value="KAK8894919.1"/>
    <property type="molecule type" value="Genomic_DNA"/>
</dbReference>
<feature type="domain" description="HYDIN/VesB/CFA65-like Ig-like" evidence="7">
    <location>
        <begin position="2000"/>
        <end position="2095"/>
    </location>
</feature>
<protein>
    <recommendedName>
        <fullName evidence="7">HYDIN/VesB/CFA65-like Ig-like domain-containing protein</fullName>
    </recommendedName>
</protein>
<feature type="domain" description="HYDIN/VesB/CFA65-like Ig-like" evidence="7">
    <location>
        <begin position="135"/>
        <end position="225"/>
    </location>
</feature>
<evidence type="ECO:0000256" key="4">
    <source>
        <dbReference type="ARBA" id="ARBA00023069"/>
    </source>
</evidence>
<feature type="compositionally biased region" description="Basic and acidic residues" evidence="6">
    <location>
        <begin position="2840"/>
        <end position="2853"/>
    </location>
</feature>
<evidence type="ECO:0000256" key="5">
    <source>
        <dbReference type="ARBA" id="ARBA00023273"/>
    </source>
</evidence>
<keyword evidence="9" id="KW-1185">Reference proteome</keyword>
<name>A0ABR2KUV6_9EUKA</name>
<feature type="region of interest" description="Disordered" evidence="6">
    <location>
        <begin position="2270"/>
        <end position="2308"/>
    </location>
</feature>
<reference evidence="8 9" key="1">
    <citation type="submission" date="2024-04" db="EMBL/GenBank/DDBJ databases">
        <title>Tritrichomonas musculus Genome.</title>
        <authorList>
            <person name="Alves-Ferreira E."/>
            <person name="Grigg M."/>
            <person name="Lorenzi H."/>
            <person name="Galac M."/>
        </authorList>
    </citation>
    <scope>NUCLEOTIDE SEQUENCE [LARGE SCALE GENOMIC DNA]</scope>
    <source>
        <strain evidence="8 9">EAF2021</strain>
    </source>
</reference>
<evidence type="ECO:0000256" key="1">
    <source>
        <dbReference type="ARBA" id="ARBA00004138"/>
    </source>
</evidence>
<dbReference type="InterPro" id="IPR053879">
    <property type="entry name" value="HYDIN_VesB_CFA65-like_Ig"/>
</dbReference>
<gene>
    <name evidence="8" type="ORF">M9Y10_023360</name>
</gene>
<dbReference type="InterPro" id="IPR008962">
    <property type="entry name" value="PapD-like_sf"/>
</dbReference>
<dbReference type="PANTHER" id="PTHR23053">
    <property type="entry name" value="DLEC1 DELETED IN LUNG AND ESOPHAGEAL CANCER 1"/>
    <property type="match status" value="1"/>
</dbReference>
<sequence length="3190" mass="363248">MKCSMTPSTCMFPPTYMTTTSIITVNINNNSDKCLNYEWRKCANEDEESKKLLNCDIYDPRQRSNYSSLLLFDSEYFSFEKKSATVWPQRSEQINVYFKPHKSIEYKSTAYLYNKETKQRIPYTIIGRGLPSNAEFNISEINISHVALESQYDYKVQLINKGKIPLSFEFVDRQINSGLKFQFSPKNGYIAVGDSNDIYIHFEANYLGQFKETFNFKTSYDGVTGNSPSITFFGRVMGPSYSISPLNINFGIVSYGFLFTKEFEIKNTSEIPFDYNLILRQDTTFDAREFNLYPDTSLVNGNSEQKIRIEFIPISVQKYDIWLDVHSMKCDDDLASIHIVAECICPKISIVDSLINLETVFIGHQYQTFIKLQNDTDYPAKYEFVEATDQSILDADLTATRINGIIHSHKVSEVALKFKPLELGHINLNRYIKIFGSDEPPLPFTVSALSVGPDIIINSEKVNFGTINVLIETTQKFQIFNKSLIPAPFKCEIESKSGVFKIFPEEATIQPNETFFVAVTAYLDDSVQFNGKISLFFQNLLPIYLDVVAKGTGTVIVPNIDMSIINFGYIFTEQKAIKEFIYENQGRRAQEIKFAQQKPRFDNMDTKSPVFEFSIEPSEVVIQPYCSQVFKISLSCKSSGNFSMTLPCHTTIQKKRIDLYKTLLKGTFIKPFVSFDDNLMVFNYMHNVNEEEKLTGNVITQQPIIPSIQLMKQMTLTNSITNRSELPLEIVVQKEFPFTLSKYKFELDVGETESFDVFFDPSYKKSFSSEIVNKRITFGFNENPAKFYLNVRANMNFPNLSFSATSIDFGSLLKHTEDTRTIQLTNNGELDVEYEWELTYAENAAKIFDIYPIRGKIEKNKTEDSTFTFFAIGKDELFGTAVCHVKGGPEYTINLRGSSSDISFKIEPELIDFGNRMFNEVLTSSLILRNTSTVSVEYGVLIPKGSGFGEFSVHPMSGQIQSGGFANITIRIVPLVPKEFKEKFFFKIGHFEDAQVDIHVNSCSPQLLIDIPRSSNDLLLSSLHRFYPRIPVESAGQDMLMRVERELMIERFALVQKSKKQRTPIYRDLQSKFIVSTFLVDFGDVTMGELKTKEYSLKSTSLCPFNFEINTSSLSRTGIDIEPTSFLNVQPQSEIKIKFIFDSNELADTTTKEINKFALISFSNDFFYQINITANISIPSLIFSTTSLEFDQTLVGQSRTQTVQIQNMNSIPIDFCFGQALTTNLLQRNIDKRIGSVFTATPNSETLPPSSFLNVDVTFSPNLEKNYQMQFNVKIKYNVSPVSFTLKGSGMQMKLKFDPPELQFDPIQPYGEPSYAEFYIVNPTKYQIEAYLPQFDLENVCEKLRQKYEEIHSQEIQKYKSGLLSSDGNTSSFLRQTLFDSKFDSCEQVEVQEPLSPNKVTMLSFCIIIHGPVKSGKTTVSKMLSVSLQNIPIISLNEIWKDDDKDDQYYIDTFRNLISGPSYLHGFIIDGLSFFKEPVEADQFIVHSTKAKGIFDEISKNPFTVVTSNVPTASEKALSLILSGLNGHYVFMIALDGNLNSIMQHEFVAEEEMKNAIEEKHKKELDEILHMTQDEYDALPPERQFYVDQKRKEHRDHLIYDDSETTLFDSTSSSNIFGTGRQNVHSRKRLRENEPKLMMRNRAPRKFSRKSITFNDPVSVSIAKFKFTLGSISQQLKNPEKPFQVLDLSKHMKNDDSSFFITQENVLLVDVSQSIEEIQTHIINSMPSLEELVNLAEVNFIPPPRVFIPAKTECDPLNMPTIFTVVNEEPPGEFPCFQMEMTSPRTPANSKKKGRKIVDQSLSKGMDVMRYTKRWILEPNQREKIKVKFTVDSIGKYDDSLKFQIIDYRNDVFEMKLHGICDYPEIDRSLTTIFPKIVSRILFKTEMAYVSDIDSYYFGALLIGKERNQRSQQSAYRTSFNLKNITTFPVEINASLVESGLKSGWNLETPTIMIPPNETSQLTVGFNPTITEEYKNKLIITVKDNPTPLFVNLFGRGCIPQVECDPLILNFDRILLTQERTLTVDLSNVGKIPLFWMIKSPIPEVFSFEPEQGIINTRSKQSISVTFHSAKPIQFKKNLIINIMDKNKQKVFNTININTSAESFDVNFDFVFPKTMDHLSFGSMIVGESKTIVCQMRNKGKYPSSFTFLYAKKLYKKLFQIQPETGILPNNEKGISVSFTFQSNTNYHFENSKGITLEMKDTSTNTNIAEIPILFSVDSVYSSYSIEPPEILDFGDMPVDVVNSKHIKITNHGVFPFDFEISQIVNPEDEFSNSKKKTNKPARAAKSSNVMATSRIQNSRKKSPSMPNMKKKKIALQVDNFAFIAIKNGSILPNQSMTIEVDFCSHIQSRHESNVLFKIKNDQPGNNSGLVYKLKASSFIPGIIANDFEKIFPSQRLLLRYDLIKNDITSFLEDEKTLHFAPTIVNNSNSVKMALINPYPIESIVDISIHSKANMNLKSSKNSPSGTKKSSPSTSTDPRLRAFTISKNTVTIQPNSRELVDLIFTPKKSSNYANMIEFSVRGGIDLETNYLKFLVEGRGAIPSVGIVGTDGKIAQKAMNIPFGRTLIGTKKTKTVAIKNFGLVKNLIQFATKGSPDFTISVQGSNQKTVEVDCENPIEIEPGRLLNLFVSFAPSSTSFGSNTSSSMARKFQYSVQVAVIDHPKLNFNINFSGESFNEEIVFEGLTNEVLNSNSDIFFNNNIVGHAQSKSFWIRNLSLEKHFRFVWNETNEFHFSPCVGHLHAGKSKQITISFSATHPLTYHNQQIACKFTHIEFIESDSSSSFNSVSSKASSINGRSARFNRNRNNARVIDSVPDWDDSMKTVKFIQPDQIPIEMLGDFSPEKIRPPSDDSRRTPNRARRNSARKSLNVSSSAKRRTSKAYQKRKSLMRNFPLDEYDSLQQQIQSHLDQQKSILDPIKLVEIKPEPLYTETVDRPKDIPLLVSAISDIIRYQLSTNQIVFNTTMMFDTRYITFDLKNTSSIRFEYTWVVTKFESLRTSYIQFHKVPFSVQPVSGVIEGGSTTTFTVYFTPEEVDDFNAYLKCEIPFLDEKLPEIFVSGFAKRPICHISAPISDYLSSGKRHSDYTYELSSDTKVIEIYSSGIGVKTYKVFEIINTTEMPYEVFWEEDKVHNNPSLHCETARAYISSGQHHSAKFSYKPASVKTIESVWYFLIPEHNVKVQVLIVGRIVPR</sequence>
<dbReference type="Gene3D" id="3.40.50.300">
    <property type="entry name" value="P-loop containing nucleotide triphosphate hydrolases"/>
    <property type="match status" value="1"/>
</dbReference>
<evidence type="ECO:0000313" key="8">
    <source>
        <dbReference type="EMBL" id="KAK8894919.1"/>
    </source>
</evidence>
<feature type="compositionally biased region" description="Basic residues" evidence="6">
    <location>
        <begin position="2854"/>
        <end position="2863"/>
    </location>
</feature>
<dbReference type="SUPFAM" id="SSF52540">
    <property type="entry name" value="P-loop containing nucleoside triphosphate hydrolases"/>
    <property type="match status" value="1"/>
</dbReference>
<feature type="compositionally biased region" description="Basic residues" evidence="6">
    <location>
        <begin position="2298"/>
        <end position="2308"/>
    </location>
</feature>
<proteinExistence type="predicted"/>
<feature type="region of interest" description="Disordered" evidence="6">
    <location>
        <begin position="2836"/>
        <end position="2881"/>
    </location>
</feature>
<dbReference type="PANTHER" id="PTHR23053:SF0">
    <property type="entry name" value="HYDROCEPHALUS-INDUCING PROTEIN HOMOLOG"/>
    <property type="match status" value="1"/>
</dbReference>
<dbReference type="InterPro" id="IPR013783">
    <property type="entry name" value="Ig-like_fold"/>
</dbReference>
<evidence type="ECO:0000256" key="3">
    <source>
        <dbReference type="ARBA" id="ARBA00022490"/>
    </source>
</evidence>
<organism evidence="8 9">
    <name type="scientific">Tritrichomonas musculus</name>
    <dbReference type="NCBI Taxonomy" id="1915356"/>
    <lineage>
        <taxon>Eukaryota</taxon>
        <taxon>Metamonada</taxon>
        <taxon>Parabasalia</taxon>
        <taxon>Tritrichomonadida</taxon>
        <taxon>Tritrichomonadidae</taxon>
        <taxon>Tritrichomonas</taxon>
    </lineage>
</organism>
<evidence type="ECO:0000256" key="2">
    <source>
        <dbReference type="ARBA" id="ARBA00004496"/>
    </source>
</evidence>
<evidence type="ECO:0000259" key="7">
    <source>
        <dbReference type="Pfam" id="PF22544"/>
    </source>
</evidence>
<feature type="region of interest" description="Disordered" evidence="6">
    <location>
        <begin position="2456"/>
        <end position="2480"/>
    </location>
</feature>